<feature type="transmembrane region" description="Helical" evidence="6">
    <location>
        <begin position="123"/>
        <end position="147"/>
    </location>
</feature>
<comment type="caution">
    <text evidence="7">The sequence shown here is derived from an EMBL/GenBank/DDBJ whole genome shotgun (WGS) entry which is preliminary data.</text>
</comment>
<proteinExistence type="predicted"/>
<dbReference type="EMBL" id="JAUSUD010000010">
    <property type="protein sequence ID" value="MDQ0231197.1"/>
    <property type="molecule type" value="Genomic_DNA"/>
</dbReference>
<feature type="transmembrane region" description="Helical" evidence="6">
    <location>
        <begin position="49"/>
        <end position="82"/>
    </location>
</feature>
<sequence>MKKLSFNSKHYPVFVTLGLFLVMYLFGSAKYTGFSSPQVFFNLFIDNAFLIIVAVGMTFVILSGGIDLSVGSVIALTSMVTASLIENAQLSPWIVLPIALLIGTTLGLIMGCLIHFYNLQPFIVTLAGMFLARGLSYLISVETIAITNPFFQYVASTKLYFGEFFISISVIIAIIVILAAVFIAHYTKFGRTIYAIGGSEQSALLMGLPVGRTKILIYTMSGFCSSLAGIVFTFYMLSGYGLHANGLELDAIAAVVIGGTLLTGGVGYVAGSVVGVLILGIIQTLIVFEGTLSSWWTKIAIGVLLLLFIVFQRVSVLRTENKKVTISQH</sequence>
<feature type="transmembrane region" description="Helical" evidence="6">
    <location>
        <begin position="249"/>
        <end position="282"/>
    </location>
</feature>
<dbReference type="PANTHER" id="PTHR32196">
    <property type="entry name" value="ABC TRANSPORTER PERMEASE PROTEIN YPHD-RELATED-RELATED"/>
    <property type="match status" value="1"/>
</dbReference>
<feature type="transmembrane region" description="Helical" evidence="6">
    <location>
        <begin position="294"/>
        <end position="314"/>
    </location>
</feature>
<evidence type="ECO:0000256" key="4">
    <source>
        <dbReference type="ARBA" id="ARBA00022989"/>
    </source>
</evidence>
<dbReference type="Pfam" id="PF02653">
    <property type="entry name" value="BPD_transp_2"/>
    <property type="match status" value="1"/>
</dbReference>
<dbReference type="PANTHER" id="PTHR32196:SF63">
    <property type="entry name" value="INNER MEMBRANE ABC TRANSPORTER PERMEASE PROTEIN YJFF"/>
    <property type="match status" value="1"/>
</dbReference>
<evidence type="ECO:0000256" key="2">
    <source>
        <dbReference type="ARBA" id="ARBA00022475"/>
    </source>
</evidence>
<evidence type="ECO:0000313" key="7">
    <source>
        <dbReference type="EMBL" id="MDQ0231197.1"/>
    </source>
</evidence>
<feature type="transmembrane region" description="Helical" evidence="6">
    <location>
        <begin position="12"/>
        <end position="29"/>
    </location>
</feature>
<feature type="transmembrane region" description="Helical" evidence="6">
    <location>
        <begin position="215"/>
        <end position="237"/>
    </location>
</feature>
<organism evidence="7 8">
    <name type="scientific">Metabacillus malikii</name>
    <dbReference type="NCBI Taxonomy" id="1504265"/>
    <lineage>
        <taxon>Bacteria</taxon>
        <taxon>Bacillati</taxon>
        <taxon>Bacillota</taxon>
        <taxon>Bacilli</taxon>
        <taxon>Bacillales</taxon>
        <taxon>Bacillaceae</taxon>
        <taxon>Metabacillus</taxon>
    </lineage>
</organism>
<dbReference type="RefSeq" id="WP_307341706.1">
    <property type="nucleotide sequence ID" value="NZ_JAUSUD010000010.1"/>
</dbReference>
<keyword evidence="7" id="KW-0813">Transport</keyword>
<feature type="transmembrane region" description="Helical" evidence="6">
    <location>
        <begin position="159"/>
        <end position="184"/>
    </location>
</feature>
<accession>A0ABT9ZFZ5</accession>
<name>A0ABT9ZFZ5_9BACI</name>
<protein>
    <submittedName>
        <fullName evidence="7">Simple sugar transport system permease protein</fullName>
    </submittedName>
</protein>
<evidence type="ECO:0000256" key="1">
    <source>
        <dbReference type="ARBA" id="ARBA00004651"/>
    </source>
</evidence>
<evidence type="ECO:0000256" key="3">
    <source>
        <dbReference type="ARBA" id="ARBA00022692"/>
    </source>
</evidence>
<comment type="subcellular location">
    <subcellularLocation>
        <location evidence="1">Cell membrane</location>
        <topology evidence="1">Multi-pass membrane protein</topology>
    </subcellularLocation>
</comment>
<evidence type="ECO:0000256" key="5">
    <source>
        <dbReference type="ARBA" id="ARBA00023136"/>
    </source>
</evidence>
<reference evidence="7 8" key="1">
    <citation type="submission" date="2023-07" db="EMBL/GenBank/DDBJ databases">
        <title>Genomic Encyclopedia of Type Strains, Phase IV (KMG-IV): sequencing the most valuable type-strain genomes for metagenomic binning, comparative biology and taxonomic classification.</title>
        <authorList>
            <person name="Goeker M."/>
        </authorList>
    </citation>
    <scope>NUCLEOTIDE SEQUENCE [LARGE SCALE GENOMIC DNA]</scope>
    <source>
        <strain evidence="7 8">DSM 29005</strain>
    </source>
</reference>
<keyword evidence="7" id="KW-0762">Sugar transport</keyword>
<keyword evidence="5 6" id="KW-0472">Membrane</keyword>
<evidence type="ECO:0000313" key="8">
    <source>
        <dbReference type="Proteomes" id="UP001234495"/>
    </source>
</evidence>
<keyword evidence="2" id="KW-1003">Cell membrane</keyword>
<keyword evidence="4 6" id="KW-1133">Transmembrane helix</keyword>
<keyword evidence="3 6" id="KW-0812">Transmembrane</keyword>
<feature type="transmembrane region" description="Helical" evidence="6">
    <location>
        <begin position="94"/>
        <end position="117"/>
    </location>
</feature>
<dbReference type="CDD" id="cd06579">
    <property type="entry name" value="TM_PBP1_transp_AraH_like"/>
    <property type="match status" value="1"/>
</dbReference>
<dbReference type="Proteomes" id="UP001234495">
    <property type="component" value="Unassembled WGS sequence"/>
</dbReference>
<dbReference type="InterPro" id="IPR001851">
    <property type="entry name" value="ABC_transp_permease"/>
</dbReference>
<evidence type="ECO:0000256" key="6">
    <source>
        <dbReference type="SAM" id="Phobius"/>
    </source>
</evidence>
<gene>
    <name evidence="7" type="ORF">J2S19_002459</name>
</gene>
<dbReference type="NCBIfam" id="NF008630">
    <property type="entry name" value="PRK11618.1"/>
    <property type="match status" value="1"/>
</dbReference>
<keyword evidence="8" id="KW-1185">Reference proteome</keyword>